<dbReference type="OrthoDB" id="9804819at2"/>
<protein>
    <submittedName>
        <fullName evidence="6">ABC-2 type transport system ATP-binding protein</fullName>
    </submittedName>
</protein>
<reference evidence="6 7" key="1">
    <citation type="submission" date="2018-06" db="EMBL/GenBank/DDBJ databases">
        <title>Genomic Encyclopedia of Type Strains, Phase IV (KMG-IV): sequencing the most valuable type-strain genomes for metagenomic binning, comparative biology and taxonomic classification.</title>
        <authorList>
            <person name="Goeker M."/>
        </authorList>
    </citation>
    <scope>NUCLEOTIDE SEQUENCE [LARGE SCALE GENOMIC DNA]</scope>
    <source>
        <strain evidence="6 7">DSM 18048</strain>
    </source>
</reference>
<dbReference type="PROSITE" id="PS50893">
    <property type="entry name" value="ABC_TRANSPORTER_2"/>
    <property type="match status" value="1"/>
</dbReference>
<dbReference type="GO" id="GO:0016887">
    <property type="term" value="F:ATP hydrolysis activity"/>
    <property type="evidence" value="ECO:0007669"/>
    <property type="project" value="InterPro"/>
</dbReference>
<evidence type="ECO:0000256" key="1">
    <source>
        <dbReference type="ARBA" id="ARBA00005417"/>
    </source>
</evidence>
<evidence type="ECO:0000256" key="3">
    <source>
        <dbReference type="ARBA" id="ARBA00022741"/>
    </source>
</evidence>
<evidence type="ECO:0000259" key="5">
    <source>
        <dbReference type="PROSITE" id="PS50893"/>
    </source>
</evidence>
<dbReference type="InterPro" id="IPR050763">
    <property type="entry name" value="ABC_transporter_ATP-binding"/>
</dbReference>
<dbReference type="InterPro" id="IPR003593">
    <property type="entry name" value="AAA+_ATPase"/>
</dbReference>
<dbReference type="EMBL" id="QJSX01000015">
    <property type="protein sequence ID" value="PYE51170.1"/>
    <property type="molecule type" value="Genomic_DNA"/>
</dbReference>
<dbReference type="InterPro" id="IPR017871">
    <property type="entry name" value="ABC_transporter-like_CS"/>
</dbReference>
<feature type="domain" description="ABC transporter" evidence="5">
    <location>
        <begin position="8"/>
        <end position="239"/>
    </location>
</feature>
<evidence type="ECO:0000256" key="2">
    <source>
        <dbReference type="ARBA" id="ARBA00022448"/>
    </source>
</evidence>
<dbReference type="AlphaFoldDB" id="A0A318S7L9"/>
<name>A0A318S7L9_9DEIO</name>
<accession>A0A318S7L9</accession>
<dbReference type="Proteomes" id="UP000248326">
    <property type="component" value="Unassembled WGS sequence"/>
</dbReference>
<proteinExistence type="inferred from homology"/>
<comment type="caution">
    <text evidence="6">The sequence shown here is derived from an EMBL/GenBank/DDBJ whole genome shotgun (WGS) entry which is preliminary data.</text>
</comment>
<organism evidence="6 7">
    <name type="scientific">Deinococcus yavapaiensis KR-236</name>
    <dbReference type="NCBI Taxonomy" id="694435"/>
    <lineage>
        <taxon>Bacteria</taxon>
        <taxon>Thermotogati</taxon>
        <taxon>Deinococcota</taxon>
        <taxon>Deinococci</taxon>
        <taxon>Deinococcales</taxon>
        <taxon>Deinococcaceae</taxon>
        <taxon>Deinococcus</taxon>
    </lineage>
</organism>
<keyword evidence="7" id="KW-1185">Reference proteome</keyword>
<evidence type="ECO:0000313" key="6">
    <source>
        <dbReference type="EMBL" id="PYE51170.1"/>
    </source>
</evidence>
<keyword evidence="3" id="KW-0547">Nucleotide-binding</keyword>
<dbReference type="PANTHER" id="PTHR42711:SF5">
    <property type="entry name" value="ABC TRANSPORTER ATP-BINDING PROTEIN NATA"/>
    <property type="match status" value="1"/>
</dbReference>
<dbReference type="RefSeq" id="WP_110888076.1">
    <property type="nucleotide sequence ID" value="NZ_QJSX01000015.1"/>
</dbReference>
<dbReference type="Pfam" id="PF00005">
    <property type="entry name" value="ABC_tran"/>
    <property type="match status" value="1"/>
</dbReference>
<comment type="similarity">
    <text evidence="1">Belongs to the ABC transporter superfamily.</text>
</comment>
<dbReference type="GO" id="GO:0005524">
    <property type="term" value="F:ATP binding"/>
    <property type="evidence" value="ECO:0007669"/>
    <property type="project" value="UniProtKB-KW"/>
</dbReference>
<keyword evidence="2" id="KW-0813">Transport</keyword>
<keyword evidence="4 6" id="KW-0067">ATP-binding</keyword>
<dbReference type="SUPFAM" id="SSF52540">
    <property type="entry name" value="P-loop containing nucleoside triphosphate hydrolases"/>
    <property type="match status" value="1"/>
</dbReference>
<dbReference type="InterPro" id="IPR003439">
    <property type="entry name" value="ABC_transporter-like_ATP-bd"/>
</dbReference>
<evidence type="ECO:0000313" key="7">
    <source>
        <dbReference type="Proteomes" id="UP000248326"/>
    </source>
</evidence>
<dbReference type="PROSITE" id="PS00211">
    <property type="entry name" value="ABC_TRANSPORTER_1"/>
    <property type="match status" value="1"/>
</dbReference>
<dbReference type="PANTHER" id="PTHR42711">
    <property type="entry name" value="ABC TRANSPORTER ATP-BINDING PROTEIN"/>
    <property type="match status" value="1"/>
</dbReference>
<evidence type="ECO:0000256" key="4">
    <source>
        <dbReference type="ARBA" id="ARBA00022840"/>
    </source>
</evidence>
<dbReference type="Gene3D" id="3.40.50.300">
    <property type="entry name" value="P-loop containing nucleotide triphosphate hydrolases"/>
    <property type="match status" value="1"/>
</dbReference>
<gene>
    <name evidence="6" type="ORF">DES52_115102</name>
</gene>
<dbReference type="SMART" id="SM00382">
    <property type="entry name" value="AAA"/>
    <property type="match status" value="1"/>
</dbReference>
<dbReference type="InterPro" id="IPR027417">
    <property type="entry name" value="P-loop_NTPase"/>
</dbReference>
<sequence>MSSSEFVIKTRALTRQFGGKVAVDHLDLTVKRGEVFGLLGHNGAGKTTTVRLLNGVLAASSGSVRVFGLDPVERGDVVRRRTGVLTETPALEERLTPRENLGIFADLYGVPIGEVKRRVDAALRTFDLAEVAASRVSTFSKGMKQRLAIARATLHAPEVLYLDEPTSGLDPVSAKSVNDAIVRWSRDEGRTVLLCTHDLRDAERLCDRVAVLSRGKVVLSGVPAELSARYETRRVEITVHPEDVQGALRALARWNVEATGAANLAVEAGRVEVPAVLSVLLGASVRVYEVHPHAPTLEDVYFAVHGVREAVVA</sequence>